<evidence type="ECO:0000313" key="3">
    <source>
        <dbReference type="Proteomes" id="UP000287547"/>
    </source>
</evidence>
<organism evidence="2 3">
    <name type="scientific">Kibdelosporangium aridum</name>
    <dbReference type="NCBI Taxonomy" id="2030"/>
    <lineage>
        <taxon>Bacteria</taxon>
        <taxon>Bacillati</taxon>
        <taxon>Actinomycetota</taxon>
        <taxon>Actinomycetes</taxon>
        <taxon>Pseudonocardiales</taxon>
        <taxon>Pseudonocardiaceae</taxon>
        <taxon>Kibdelosporangium</taxon>
    </lineage>
</organism>
<protein>
    <submittedName>
        <fullName evidence="2">XRE family transcriptional regulator</fullName>
    </submittedName>
</protein>
<dbReference type="GO" id="GO:0003677">
    <property type="term" value="F:DNA binding"/>
    <property type="evidence" value="ECO:0007669"/>
    <property type="project" value="InterPro"/>
</dbReference>
<dbReference type="InterPro" id="IPR010982">
    <property type="entry name" value="Lambda_DNA-bd_dom_sf"/>
</dbReference>
<evidence type="ECO:0000259" key="1">
    <source>
        <dbReference type="Pfam" id="PF19054"/>
    </source>
</evidence>
<dbReference type="Proteomes" id="UP000287547">
    <property type="component" value="Unassembled WGS sequence"/>
</dbReference>
<gene>
    <name evidence="2" type="ORF">DMH04_48055</name>
</gene>
<dbReference type="Pfam" id="PF13560">
    <property type="entry name" value="HTH_31"/>
    <property type="match status" value="1"/>
</dbReference>
<reference evidence="2 3" key="1">
    <citation type="submission" date="2018-05" db="EMBL/GenBank/DDBJ databases">
        <title>Evolution of GPA BGCs.</title>
        <authorList>
            <person name="Waglechner N."/>
            <person name="Wright G.D."/>
        </authorList>
    </citation>
    <scope>NUCLEOTIDE SEQUENCE [LARGE SCALE GENOMIC DNA]</scope>
    <source>
        <strain evidence="2 3">A82846</strain>
    </source>
</reference>
<proteinExistence type="predicted"/>
<dbReference type="InterPro" id="IPR043917">
    <property type="entry name" value="DUF5753"/>
</dbReference>
<dbReference type="Gene3D" id="1.10.260.40">
    <property type="entry name" value="lambda repressor-like DNA-binding domains"/>
    <property type="match status" value="1"/>
</dbReference>
<dbReference type="SUPFAM" id="SSF47413">
    <property type="entry name" value="lambda repressor-like DNA-binding domains"/>
    <property type="match status" value="1"/>
</dbReference>
<dbReference type="OrthoDB" id="4285266at2"/>
<dbReference type="AlphaFoldDB" id="A0A428YJL4"/>
<sequence length="287" mass="32821">MSPPVSPIVARWELALRLRRRREHVGVEVRTITQALGFSRNYWSAVENERKILSEESLVRLLDLFEFDDEERDELLALRAAAKGRGWWARYSAILDDELQRFFGLEYGAHSVRGYESLLVPGLLQTAEYARALMTSEVTLRRVEVDQFVEVRMHRQERLGGDSPLQLTELISEAALRQEIGGPPVLRRQLEHLTRMIEKHADTIELRVIPFTAPACGLFGASTVNIIDFENPRLHTIIWQETVTSWGVIDNPTNVRDISGAYRDGLRRALSSEDSLALIHQRIKELG</sequence>
<accession>A0A428YJL4</accession>
<evidence type="ECO:0000313" key="2">
    <source>
        <dbReference type="EMBL" id="RSM67794.1"/>
    </source>
</evidence>
<comment type="caution">
    <text evidence="2">The sequence shown here is derived from an EMBL/GenBank/DDBJ whole genome shotgun (WGS) entry which is preliminary data.</text>
</comment>
<dbReference type="Pfam" id="PF19054">
    <property type="entry name" value="DUF5753"/>
    <property type="match status" value="1"/>
</dbReference>
<dbReference type="RefSeq" id="WP_037274336.1">
    <property type="nucleotide sequence ID" value="NZ_QHKI01000079.1"/>
</dbReference>
<dbReference type="EMBL" id="QHKI01000079">
    <property type="protein sequence ID" value="RSM67794.1"/>
    <property type="molecule type" value="Genomic_DNA"/>
</dbReference>
<name>A0A428YJL4_KIBAR</name>
<feature type="domain" description="DUF5753" evidence="1">
    <location>
        <begin position="99"/>
        <end position="280"/>
    </location>
</feature>